<feature type="signal peptide" evidence="1">
    <location>
        <begin position="1"/>
        <end position="24"/>
    </location>
</feature>
<feature type="chain" id="PRO_5025640746" description="Secreted protein" evidence="1">
    <location>
        <begin position="25"/>
        <end position="136"/>
    </location>
</feature>
<accession>A0A699YZF2</accession>
<evidence type="ECO:0000313" key="3">
    <source>
        <dbReference type="Proteomes" id="UP000485058"/>
    </source>
</evidence>
<organism evidence="2 3">
    <name type="scientific">Haematococcus lacustris</name>
    <name type="common">Green alga</name>
    <name type="synonym">Haematococcus pluvialis</name>
    <dbReference type="NCBI Taxonomy" id="44745"/>
    <lineage>
        <taxon>Eukaryota</taxon>
        <taxon>Viridiplantae</taxon>
        <taxon>Chlorophyta</taxon>
        <taxon>core chlorophytes</taxon>
        <taxon>Chlorophyceae</taxon>
        <taxon>CS clade</taxon>
        <taxon>Chlamydomonadales</taxon>
        <taxon>Haematococcaceae</taxon>
        <taxon>Haematococcus</taxon>
    </lineage>
</organism>
<protein>
    <recommendedName>
        <fullName evidence="4">Secreted protein</fullName>
    </recommendedName>
</protein>
<comment type="caution">
    <text evidence="2">The sequence shown here is derived from an EMBL/GenBank/DDBJ whole genome shotgun (WGS) entry which is preliminary data.</text>
</comment>
<reference evidence="2 3" key="1">
    <citation type="submission" date="2020-02" db="EMBL/GenBank/DDBJ databases">
        <title>Draft genome sequence of Haematococcus lacustris strain NIES-144.</title>
        <authorList>
            <person name="Morimoto D."/>
            <person name="Nakagawa S."/>
            <person name="Yoshida T."/>
            <person name="Sawayama S."/>
        </authorList>
    </citation>
    <scope>NUCLEOTIDE SEQUENCE [LARGE SCALE GENOMIC DNA]</scope>
    <source>
        <strain evidence="2 3">NIES-144</strain>
    </source>
</reference>
<keyword evidence="1" id="KW-0732">Signal</keyword>
<evidence type="ECO:0000256" key="1">
    <source>
        <dbReference type="SAM" id="SignalP"/>
    </source>
</evidence>
<sequence>MTHAAVSTLMCIRRCVPLLQLVSGTQTACFASLPTGVLPSLSGPQTARWTASPPSTLLAPLLGNLPLASTASLAALHRSLVMMMGYEPRGHWIGSSFSLLRRHPTPPCKQRQHMQMLQGTQPQVAAGAGAALGSSW</sequence>
<keyword evidence="3" id="KW-1185">Reference proteome</keyword>
<evidence type="ECO:0008006" key="4">
    <source>
        <dbReference type="Google" id="ProtNLM"/>
    </source>
</evidence>
<name>A0A699YZF2_HAELA</name>
<evidence type="ECO:0000313" key="2">
    <source>
        <dbReference type="EMBL" id="GFH14605.1"/>
    </source>
</evidence>
<dbReference type="Proteomes" id="UP000485058">
    <property type="component" value="Unassembled WGS sequence"/>
</dbReference>
<gene>
    <name evidence="2" type="ORF">HaLaN_10694</name>
</gene>
<proteinExistence type="predicted"/>
<dbReference type="AlphaFoldDB" id="A0A699YZF2"/>
<dbReference type="EMBL" id="BLLF01000746">
    <property type="protein sequence ID" value="GFH14605.1"/>
    <property type="molecule type" value="Genomic_DNA"/>
</dbReference>